<sequence>MFISRWENPNVLKAYDKFKAKGFTVVGISIDQDKVRANP</sequence>
<name>A0A1H9RE54_9SPHI</name>
<protein>
    <recommendedName>
        <fullName evidence="3">AhpC/TSA family protein</fullName>
    </recommendedName>
</protein>
<dbReference type="AlphaFoldDB" id="A0A1H9RE54"/>
<accession>A0A1H9RE54</accession>
<evidence type="ECO:0000313" key="1">
    <source>
        <dbReference type="EMBL" id="SER70877.1"/>
    </source>
</evidence>
<dbReference type="EMBL" id="FOGG01000014">
    <property type="protein sequence ID" value="SER70877.1"/>
    <property type="molecule type" value="Genomic_DNA"/>
</dbReference>
<keyword evidence="2" id="KW-1185">Reference proteome</keyword>
<dbReference type="InterPro" id="IPR036249">
    <property type="entry name" value="Thioredoxin-like_sf"/>
</dbReference>
<proteinExistence type="predicted"/>
<dbReference type="Gene3D" id="3.40.30.10">
    <property type="entry name" value="Glutaredoxin"/>
    <property type="match status" value="1"/>
</dbReference>
<evidence type="ECO:0000313" key="2">
    <source>
        <dbReference type="Proteomes" id="UP000199572"/>
    </source>
</evidence>
<evidence type="ECO:0008006" key="3">
    <source>
        <dbReference type="Google" id="ProtNLM"/>
    </source>
</evidence>
<dbReference type="STRING" id="390241.SAMN04488023_11470"/>
<organism evidence="1 2">
    <name type="scientific">Pedobacter rhizosphaerae</name>
    <dbReference type="NCBI Taxonomy" id="390241"/>
    <lineage>
        <taxon>Bacteria</taxon>
        <taxon>Pseudomonadati</taxon>
        <taxon>Bacteroidota</taxon>
        <taxon>Sphingobacteriia</taxon>
        <taxon>Sphingobacteriales</taxon>
        <taxon>Sphingobacteriaceae</taxon>
        <taxon>Pedobacter</taxon>
    </lineage>
</organism>
<reference evidence="1 2" key="1">
    <citation type="submission" date="2016-10" db="EMBL/GenBank/DDBJ databases">
        <authorList>
            <person name="de Groot N.N."/>
        </authorList>
    </citation>
    <scope>NUCLEOTIDE SEQUENCE [LARGE SCALE GENOMIC DNA]</scope>
    <source>
        <strain evidence="1 2">DSM 18610</strain>
    </source>
</reference>
<dbReference type="SUPFAM" id="SSF52833">
    <property type="entry name" value="Thioredoxin-like"/>
    <property type="match status" value="1"/>
</dbReference>
<dbReference type="Proteomes" id="UP000199572">
    <property type="component" value="Unassembled WGS sequence"/>
</dbReference>
<gene>
    <name evidence="1" type="ORF">SAMN04488023_11470</name>
</gene>